<dbReference type="AlphaFoldDB" id="A0A830FRU0"/>
<dbReference type="EMBL" id="BMON01000008">
    <property type="protein sequence ID" value="GGM52114.1"/>
    <property type="molecule type" value="Genomic_DNA"/>
</dbReference>
<accession>A0A830FRU0</accession>
<comment type="caution">
    <text evidence="1">The sequence shown here is derived from an EMBL/GenBank/DDBJ whole genome shotgun (WGS) entry which is preliminary data.</text>
</comment>
<gene>
    <name evidence="1" type="ORF">GCM10009006_36620</name>
</gene>
<protein>
    <submittedName>
        <fullName evidence="1">Uncharacterized protein</fullName>
    </submittedName>
</protein>
<reference evidence="1" key="1">
    <citation type="journal article" date="2014" name="Int. J. Syst. Evol. Microbiol.">
        <title>Complete genome sequence of Corynebacterium casei LMG S-19264T (=DSM 44701T), isolated from a smear-ripened cheese.</title>
        <authorList>
            <consortium name="US DOE Joint Genome Institute (JGI-PGF)"/>
            <person name="Walter F."/>
            <person name="Albersmeier A."/>
            <person name="Kalinowski J."/>
            <person name="Ruckert C."/>
        </authorList>
    </citation>
    <scope>NUCLEOTIDE SEQUENCE</scope>
    <source>
        <strain evidence="1">JCM 15759</strain>
    </source>
</reference>
<sequence length="59" mass="6516">MGLVHGGCGVSVDWLDSDMTGKPNSEGCGERVAIDMDWTGTLPCVCWRAMLERLCSRRR</sequence>
<reference evidence="1" key="2">
    <citation type="submission" date="2020-09" db="EMBL/GenBank/DDBJ databases">
        <authorList>
            <person name="Sun Q."/>
            <person name="Ohkuma M."/>
        </authorList>
    </citation>
    <scope>NUCLEOTIDE SEQUENCE</scope>
    <source>
        <strain evidence="1">JCM 15759</strain>
    </source>
</reference>
<evidence type="ECO:0000313" key="2">
    <source>
        <dbReference type="Proteomes" id="UP000656367"/>
    </source>
</evidence>
<evidence type="ECO:0000313" key="1">
    <source>
        <dbReference type="EMBL" id="GGM52114.1"/>
    </source>
</evidence>
<dbReference type="Proteomes" id="UP000656367">
    <property type="component" value="Unassembled WGS sequence"/>
</dbReference>
<name>A0A830FRU0_HALAR</name>
<proteinExistence type="predicted"/>
<organism evidence="1 2">
    <name type="scientific">Haloarcula argentinensis</name>
    <dbReference type="NCBI Taxonomy" id="43776"/>
    <lineage>
        <taxon>Archaea</taxon>
        <taxon>Methanobacteriati</taxon>
        <taxon>Methanobacteriota</taxon>
        <taxon>Stenosarchaea group</taxon>
        <taxon>Halobacteria</taxon>
        <taxon>Halobacteriales</taxon>
        <taxon>Haloarculaceae</taxon>
        <taxon>Haloarcula</taxon>
    </lineage>
</organism>